<dbReference type="AlphaFoldDB" id="A0A2T3ZE17"/>
<protein>
    <submittedName>
        <fullName evidence="1">Uncharacterized protein</fullName>
    </submittedName>
</protein>
<dbReference type="EMBL" id="KZ679259">
    <property type="protein sequence ID" value="PTB43056.1"/>
    <property type="molecule type" value="Genomic_DNA"/>
</dbReference>
<gene>
    <name evidence="1" type="ORF">M441DRAFT_135816</name>
</gene>
<evidence type="ECO:0000313" key="1">
    <source>
        <dbReference type="EMBL" id="PTB43056.1"/>
    </source>
</evidence>
<dbReference type="Proteomes" id="UP000240493">
    <property type="component" value="Unassembled WGS sequence"/>
</dbReference>
<evidence type="ECO:0000313" key="2">
    <source>
        <dbReference type="Proteomes" id="UP000240493"/>
    </source>
</evidence>
<proteinExistence type="predicted"/>
<name>A0A2T3ZE17_TRIA4</name>
<keyword evidence="2" id="KW-1185">Reference proteome</keyword>
<organism evidence="1 2">
    <name type="scientific">Trichoderma asperellum (strain ATCC 204424 / CBS 433.97 / NBRC 101777)</name>
    <dbReference type="NCBI Taxonomy" id="1042311"/>
    <lineage>
        <taxon>Eukaryota</taxon>
        <taxon>Fungi</taxon>
        <taxon>Dikarya</taxon>
        <taxon>Ascomycota</taxon>
        <taxon>Pezizomycotina</taxon>
        <taxon>Sordariomycetes</taxon>
        <taxon>Hypocreomycetidae</taxon>
        <taxon>Hypocreales</taxon>
        <taxon>Hypocreaceae</taxon>
        <taxon>Trichoderma</taxon>
    </lineage>
</organism>
<sequence length="75" mass="8399">APPQLKNDQQTRFEWSQDAVLVHLGSHSLNAQCQIRTQQLPRGIIQTDMMISSPETRYGGVLSFVTSWRAEDASA</sequence>
<dbReference type="OrthoDB" id="10329796at2759"/>
<reference evidence="1 2" key="1">
    <citation type="submission" date="2016-07" db="EMBL/GenBank/DDBJ databases">
        <title>Multiple horizontal gene transfer events from other fungi enriched the ability of initially mycotrophic Trichoderma (Ascomycota) to feed on dead plant biomass.</title>
        <authorList>
            <consortium name="DOE Joint Genome Institute"/>
            <person name="Aerts A."/>
            <person name="Atanasova L."/>
            <person name="Chenthamara K."/>
            <person name="Zhang J."/>
            <person name="Grujic M."/>
            <person name="Henrissat B."/>
            <person name="Kuo A."/>
            <person name="Salamov A."/>
            <person name="Lipzen A."/>
            <person name="Labutti K."/>
            <person name="Barry K."/>
            <person name="Miao Y."/>
            <person name="Rahimi M.J."/>
            <person name="Shen Q."/>
            <person name="Grigoriev I.V."/>
            <person name="Kubicek C.P."/>
            <person name="Druzhinina I.S."/>
        </authorList>
    </citation>
    <scope>NUCLEOTIDE SEQUENCE [LARGE SCALE GENOMIC DNA]</scope>
    <source>
        <strain evidence="1 2">CBS 433.97</strain>
    </source>
</reference>
<accession>A0A2T3ZE17</accession>
<feature type="non-terminal residue" evidence="1">
    <location>
        <position position="1"/>
    </location>
</feature>